<reference evidence="3" key="1">
    <citation type="submission" date="2021-01" db="EMBL/GenBank/DDBJ databases">
        <authorList>
            <person name="Kaushik A."/>
        </authorList>
    </citation>
    <scope>NUCLEOTIDE SEQUENCE</scope>
    <source>
        <strain evidence="3">AG5</strain>
    </source>
</reference>
<comment type="caution">
    <text evidence="3">The sequence shown here is derived from an EMBL/GenBank/DDBJ whole genome shotgun (WGS) entry which is preliminary data.</text>
</comment>
<gene>
    <name evidence="3" type="ORF">RDB_LOCUS182103</name>
</gene>
<dbReference type="EMBL" id="CAJNJQ010006478">
    <property type="protein sequence ID" value="CAE7229287.1"/>
    <property type="molecule type" value="Genomic_DNA"/>
</dbReference>
<comment type="subcellular location">
    <subcellularLocation>
        <location evidence="1">Nucleus</location>
    </subcellularLocation>
</comment>
<dbReference type="InterPro" id="IPR021858">
    <property type="entry name" value="Fun_TF"/>
</dbReference>
<dbReference type="PANTHER" id="PTHR37534:SF46">
    <property type="entry name" value="ZN(II)2CYS6 TRANSCRIPTION FACTOR (EUROFUNG)"/>
    <property type="match status" value="1"/>
</dbReference>
<evidence type="ECO:0000256" key="1">
    <source>
        <dbReference type="ARBA" id="ARBA00004123"/>
    </source>
</evidence>
<dbReference type="PANTHER" id="PTHR37534">
    <property type="entry name" value="TRANSCRIPTIONAL ACTIVATOR PROTEIN UGA3"/>
    <property type="match status" value="1"/>
</dbReference>
<protein>
    <submittedName>
        <fullName evidence="3">Uncharacterized protein</fullName>
    </submittedName>
</protein>
<keyword evidence="2" id="KW-0539">Nucleus</keyword>
<evidence type="ECO:0000313" key="3">
    <source>
        <dbReference type="EMBL" id="CAE7229287.1"/>
    </source>
</evidence>
<accession>A0A8H3I2K6</accession>
<evidence type="ECO:0000256" key="2">
    <source>
        <dbReference type="ARBA" id="ARBA00023242"/>
    </source>
</evidence>
<evidence type="ECO:0000313" key="4">
    <source>
        <dbReference type="Proteomes" id="UP000663827"/>
    </source>
</evidence>
<dbReference type="Proteomes" id="UP000663827">
    <property type="component" value="Unassembled WGS sequence"/>
</dbReference>
<sequence length="384" mass="43582">MKSLIMAEYARLARRVSFRPFPYPVELVLVKYLVRGSNLMCKVLYLGARISRALFDDTNWQEYTCWIEKFQSQILGTHSSLVIVDDRQLADRLAAYCRLTVFAFMISNSSVGYRIFRKGAPIFLQLSARFPDLWKDSYTISLSHTLHSRGYELAKFVVLDTIASLAFGIPPLIRYDTTIHPIDHKPNQFQFLEPVYACPVIVLMALARVNESRVSRLLDWDSSTTEGVEEYEAAVRNWKPGVDFTDQPSQLIVRLAVQESWRQAALIYLYMGTCGFNSSDSRVEPLVQQVAQLASTIEAGSSFEPHLFVPCLIAGVAARKERHRFILRKKIQVSQGIDACLLRGVDFTFVLDHLWHGAASGGNPVTWDDYIHSRDLVLPVPVDV</sequence>
<name>A0A8H3I2K6_9AGAM</name>
<dbReference type="Pfam" id="PF11951">
    <property type="entry name" value="Fungal_trans_2"/>
    <property type="match status" value="1"/>
</dbReference>
<proteinExistence type="predicted"/>
<organism evidence="3 4">
    <name type="scientific">Rhizoctonia solani</name>
    <dbReference type="NCBI Taxonomy" id="456999"/>
    <lineage>
        <taxon>Eukaryota</taxon>
        <taxon>Fungi</taxon>
        <taxon>Dikarya</taxon>
        <taxon>Basidiomycota</taxon>
        <taxon>Agaricomycotina</taxon>
        <taxon>Agaricomycetes</taxon>
        <taxon>Cantharellales</taxon>
        <taxon>Ceratobasidiaceae</taxon>
        <taxon>Rhizoctonia</taxon>
    </lineage>
</organism>
<dbReference type="GO" id="GO:0005634">
    <property type="term" value="C:nucleus"/>
    <property type="evidence" value="ECO:0007669"/>
    <property type="project" value="UniProtKB-SubCell"/>
</dbReference>
<dbReference type="AlphaFoldDB" id="A0A8H3I2K6"/>